<accession>V2Y4B9</accession>
<name>V2Y4B9_9FIRM</name>
<feature type="transmembrane region" description="Helical" evidence="1">
    <location>
        <begin position="101"/>
        <end position="121"/>
    </location>
</feature>
<protein>
    <submittedName>
        <fullName evidence="2">Uncharacterized protein</fullName>
    </submittedName>
</protein>
<dbReference type="Proteomes" id="UP000018227">
    <property type="component" value="Unassembled WGS sequence"/>
</dbReference>
<proteinExistence type="predicted"/>
<dbReference type="EMBL" id="ACIL03000013">
    <property type="protein sequence ID" value="ESL02937.1"/>
    <property type="molecule type" value="Genomic_DNA"/>
</dbReference>
<reference evidence="2 3" key="1">
    <citation type="submission" date="2013-06" db="EMBL/GenBank/DDBJ databases">
        <authorList>
            <person name="Weinstock G."/>
            <person name="Sodergren E."/>
            <person name="Clifton S."/>
            <person name="Fulton L."/>
            <person name="Fulton B."/>
            <person name="Courtney L."/>
            <person name="Fronick C."/>
            <person name="Harrison M."/>
            <person name="Strong C."/>
            <person name="Farmer C."/>
            <person name="Delahaunty K."/>
            <person name="Markovic C."/>
            <person name="Hall O."/>
            <person name="Minx P."/>
            <person name="Tomlinson C."/>
            <person name="Mitreva M."/>
            <person name="Nelson J."/>
            <person name="Hou S."/>
            <person name="Wollam A."/>
            <person name="Pepin K.H."/>
            <person name="Johnson M."/>
            <person name="Bhonagiri V."/>
            <person name="Nash W.E."/>
            <person name="Warren W."/>
            <person name="Chinwalla A."/>
            <person name="Mardis E.R."/>
            <person name="Wilson R.K."/>
        </authorList>
    </citation>
    <scope>NUCLEOTIDE SEQUENCE [LARGE SCALE GENOMIC DNA]</scope>
    <source>
        <strain evidence="2 3">ATCC 51271</strain>
    </source>
</reference>
<dbReference type="AlphaFoldDB" id="V2Y4B9"/>
<dbReference type="STRING" id="592026.GCWU0000282_001808"/>
<dbReference type="HOGENOM" id="CLU_1567879_0_0_9"/>
<comment type="caution">
    <text evidence="2">The sequence shown here is derived from an EMBL/GenBank/DDBJ whole genome shotgun (WGS) entry which is preliminary data.</text>
</comment>
<evidence type="ECO:0000313" key="3">
    <source>
        <dbReference type="Proteomes" id="UP000018227"/>
    </source>
</evidence>
<evidence type="ECO:0000313" key="2">
    <source>
        <dbReference type="EMBL" id="ESL02937.1"/>
    </source>
</evidence>
<feature type="transmembrane region" description="Helical" evidence="1">
    <location>
        <begin position="74"/>
        <end position="95"/>
    </location>
</feature>
<keyword evidence="3" id="KW-1185">Reference proteome</keyword>
<feature type="transmembrane region" description="Helical" evidence="1">
    <location>
        <begin position="47"/>
        <end position="67"/>
    </location>
</feature>
<keyword evidence="1" id="KW-0472">Membrane</keyword>
<organism evidence="2 3">
    <name type="scientific">Catonella morbi ATCC 51271</name>
    <dbReference type="NCBI Taxonomy" id="592026"/>
    <lineage>
        <taxon>Bacteria</taxon>
        <taxon>Bacillati</taxon>
        <taxon>Bacillota</taxon>
        <taxon>Clostridia</taxon>
        <taxon>Lachnospirales</taxon>
        <taxon>Lachnospiraceae</taxon>
        <taxon>Catonella</taxon>
    </lineage>
</organism>
<keyword evidence="1" id="KW-1133">Transmembrane helix</keyword>
<sequence>MNRRLKISVVIYNILFLSFLGLLFIITKIYDKEIPSNFYDHTIVEHRYIEILIFFAPIYLEYSLGLCCKFNRGFVIGCEIIAFLLLKSVMGYFFIESVEAVNTYLWICGVLVFNMFFCLYIEFNTELKEYLLSCKMKEWCVVEIPGSKYNGIFKKISFLIFGIYILILLI</sequence>
<gene>
    <name evidence="2" type="ORF">GCWU0000282_001808</name>
</gene>
<evidence type="ECO:0000256" key="1">
    <source>
        <dbReference type="SAM" id="Phobius"/>
    </source>
</evidence>
<feature type="transmembrane region" description="Helical" evidence="1">
    <location>
        <begin position="152"/>
        <end position="169"/>
    </location>
</feature>
<keyword evidence="1" id="KW-0812">Transmembrane</keyword>
<feature type="transmembrane region" description="Helical" evidence="1">
    <location>
        <begin position="7"/>
        <end position="27"/>
    </location>
</feature>